<keyword evidence="2" id="KW-0808">Transferase</keyword>
<keyword evidence="1" id="KW-0489">Methyltransferase</keyword>
<dbReference type="InterPro" id="IPR052097">
    <property type="entry name" value="SET-MYND_domain_protein"/>
</dbReference>
<keyword evidence="6" id="KW-1185">Reference proteome</keyword>
<comment type="caution">
    <text evidence="5">The sequence shown here is derived from an EMBL/GenBank/DDBJ whole genome shotgun (WGS) entry which is preliminary data.</text>
</comment>
<proteinExistence type="predicted"/>
<sequence>MECNHLFKRILNEHSHSLLNECHTIQSKLKYIFTNALLDCRDDILKSRIYYSMATLFTFQSNQSLKNGRQKQQRLALQSINQAIEILENSSSLSNSSKLLLNKCYEFFNQLCCRQQPNTIEKLMENKNWKLNHFGFLFEFDENCSIFYNKQKGRYLKTLTKNKMNSIPYGTHIIRERAISIILDSNQYHHYCSNCYRRLSLSTMIFFPCHYCHQIVFCSRKCEQKANTHGGLWTAMINHSCDPNAYWDIDQGGYITITTASKIEPDTEINISYGIYANDYNFNERQQYLWKRYRFHCQCNACLKQQQQEQEQQTLTEFIQNDKNSID</sequence>
<feature type="domain" description="SET" evidence="4">
    <location>
        <begin position="142"/>
        <end position="274"/>
    </location>
</feature>
<protein>
    <recommendedName>
        <fullName evidence="4">SET domain-containing protein</fullName>
    </recommendedName>
</protein>
<gene>
    <name evidence="5" type="ORF">DERP_007025</name>
</gene>
<dbReference type="PANTHER" id="PTHR46165">
    <property type="entry name" value="SET AND MYND DOMAIN-CONTAINING PROTEIN 4"/>
    <property type="match status" value="1"/>
</dbReference>
<dbReference type="Gene3D" id="6.10.140.2220">
    <property type="match status" value="1"/>
</dbReference>
<organism evidence="5 6">
    <name type="scientific">Dermatophagoides pteronyssinus</name>
    <name type="common">European house dust mite</name>
    <dbReference type="NCBI Taxonomy" id="6956"/>
    <lineage>
        <taxon>Eukaryota</taxon>
        <taxon>Metazoa</taxon>
        <taxon>Ecdysozoa</taxon>
        <taxon>Arthropoda</taxon>
        <taxon>Chelicerata</taxon>
        <taxon>Arachnida</taxon>
        <taxon>Acari</taxon>
        <taxon>Acariformes</taxon>
        <taxon>Sarcoptiformes</taxon>
        <taxon>Astigmata</taxon>
        <taxon>Psoroptidia</taxon>
        <taxon>Analgoidea</taxon>
        <taxon>Pyroglyphidae</taxon>
        <taxon>Dermatophagoidinae</taxon>
        <taxon>Dermatophagoides</taxon>
    </lineage>
</organism>
<evidence type="ECO:0000313" key="6">
    <source>
        <dbReference type="Proteomes" id="UP000887458"/>
    </source>
</evidence>
<reference evidence="5 6" key="1">
    <citation type="journal article" date="2018" name="J. Allergy Clin. Immunol.">
        <title>High-quality assembly of Dermatophagoides pteronyssinus genome and transcriptome reveals a wide range of novel allergens.</title>
        <authorList>
            <person name="Liu X.Y."/>
            <person name="Yang K.Y."/>
            <person name="Wang M.Q."/>
            <person name="Kwok J.S."/>
            <person name="Zeng X."/>
            <person name="Yang Z."/>
            <person name="Xiao X.J."/>
            <person name="Lau C.P."/>
            <person name="Li Y."/>
            <person name="Huang Z.M."/>
            <person name="Ba J.G."/>
            <person name="Yim A.K."/>
            <person name="Ouyang C.Y."/>
            <person name="Ngai S.M."/>
            <person name="Chan T.F."/>
            <person name="Leung E.L."/>
            <person name="Liu L."/>
            <person name="Liu Z.G."/>
            <person name="Tsui S.K."/>
        </authorList>
    </citation>
    <scope>NUCLEOTIDE SEQUENCE [LARGE SCALE GENOMIC DNA]</scope>
    <source>
        <strain evidence="5">Derp</strain>
    </source>
</reference>
<dbReference type="InterPro" id="IPR046341">
    <property type="entry name" value="SET_dom_sf"/>
</dbReference>
<evidence type="ECO:0000259" key="4">
    <source>
        <dbReference type="PROSITE" id="PS50280"/>
    </source>
</evidence>
<dbReference type="PROSITE" id="PS50280">
    <property type="entry name" value="SET"/>
    <property type="match status" value="1"/>
</dbReference>
<accession>A0ABQ8JUH7</accession>
<dbReference type="SUPFAM" id="SSF82199">
    <property type="entry name" value="SET domain"/>
    <property type="match status" value="1"/>
</dbReference>
<dbReference type="PANTHER" id="PTHR46165:SF2">
    <property type="entry name" value="SET AND MYND DOMAIN-CONTAINING PROTEIN 4"/>
    <property type="match status" value="1"/>
</dbReference>
<reference evidence="5 6" key="2">
    <citation type="journal article" date="2022" name="Mol. Biol. Evol.">
        <title>Comparative Genomics Reveals Insights into the Divergent Evolution of Astigmatic Mites and Household Pest Adaptations.</title>
        <authorList>
            <person name="Xiong Q."/>
            <person name="Wan A.T."/>
            <person name="Liu X."/>
            <person name="Fung C.S."/>
            <person name="Xiao X."/>
            <person name="Malainual N."/>
            <person name="Hou J."/>
            <person name="Wang L."/>
            <person name="Wang M."/>
            <person name="Yang K.Y."/>
            <person name="Cui Y."/>
            <person name="Leung E.L."/>
            <person name="Nong W."/>
            <person name="Shin S.K."/>
            <person name="Au S.W."/>
            <person name="Jeong K.Y."/>
            <person name="Chew F.T."/>
            <person name="Hui J.H."/>
            <person name="Leung T.F."/>
            <person name="Tungtrongchitr A."/>
            <person name="Zhong N."/>
            <person name="Liu Z."/>
            <person name="Tsui S.K."/>
        </authorList>
    </citation>
    <scope>NUCLEOTIDE SEQUENCE [LARGE SCALE GENOMIC DNA]</scope>
    <source>
        <strain evidence="5">Derp</strain>
    </source>
</reference>
<evidence type="ECO:0000313" key="5">
    <source>
        <dbReference type="EMBL" id="KAH9426085.1"/>
    </source>
</evidence>
<keyword evidence="3" id="KW-0949">S-adenosyl-L-methionine</keyword>
<dbReference type="Proteomes" id="UP000887458">
    <property type="component" value="Unassembled WGS sequence"/>
</dbReference>
<dbReference type="InterPro" id="IPR001214">
    <property type="entry name" value="SET_dom"/>
</dbReference>
<name>A0ABQ8JUH7_DERPT</name>
<dbReference type="CDD" id="cd20071">
    <property type="entry name" value="SET_SMYD"/>
    <property type="match status" value="1"/>
</dbReference>
<dbReference type="EMBL" id="NJHN03000012">
    <property type="protein sequence ID" value="KAH9426085.1"/>
    <property type="molecule type" value="Genomic_DNA"/>
</dbReference>
<evidence type="ECO:0000256" key="3">
    <source>
        <dbReference type="ARBA" id="ARBA00022691"/>
    </source>
</evidence>
<evidence type="ECO:0000256" key="1">
    <source>
        <dbReference type="ARBA" id="ARBA00022603"/>
    </source>
</evidence>
<dbReference type="Pfam" id="PF00856">
    <property type="entry name" value="SET"/>
    <property type="match status" value="1"/>
</dbReference>
<dbReference type="Gene3D" id="2.170.270.10">
    <property type="entry name" value="SET domain"/>
    <property type="match status" value="2"/>
</dbReference>
<evidence type="ECO:0000256" key="2">
    <source>
        <dbReference type="ARBA" id="ARBA00022679"/>
    </source>
</evidence>